<dbReference type="EMBL" id="MCFL01000036">
    <property type="protein sequence ID" value="ORZ33384.1"/>
    <property type="molecule type" value="Genomic_DNA"/>
</dbReference>
<gene>
    <name evidence="2" type="ORF">BCR44DRAFT_29107</name>
</gene>
<dbReference type="AlphaFoldDB" id="A0A1Y2HHB3"/>
<accession>A0A1Y2HHB3</accession>
<feature type="region of interest" description="Disordered" evidence="1">
    <location>
        <begin position="1"/>
        <end position="42"/>
    </location>
</feature>
<feature type="compositionally biased region" description="Polar residues" evidence="1">
    <location>
        <begin position="27"/>
        <end position="42"/>
    </location>
</feature>
<proteinExistence type="predicted"/>
<comment type="caution">
    <text evidence="2">The sequence shown here is derived from an EMBL/GenBank/DDBJ whole genome shotgun (WGS) entry which is preliminary data.</text>
</comment>
<organism evidence="2 3">
    <name type="scientific">Catenaria anguillulae PL171</name>
    <dbReference type="NCBI Taxonomy" id="765915"/>
    <lineage>
        <taxon>Eukaryota</taxon>
        <taxon>Fungi</taxon>
        <taxon>Fungi incertae sedis</taxon>
        <taxon>Blastocladiomycota</taxon>
        <taxon>Blastocladiomycetes</taxon>
        <taxon>Blastocladiales</taxon>
        <taxon>Catenariaceae</taxon>
        <taxon>Catenaria</taxon>
    </lineage>
</organism>
<evidence type="ECO:0000313" key="3">
    <source>
        <dbReference type="Proteomes" id="UP000193411"/>
    </source>
</evidence>
<dbReference type="Proteomes" id="UP000193411">
    <property type="component" value="Unassembled WGS sequence"/>
</dbReference>
<keyword evidence="3" id="KW-1185">Reference proteome</keyword>
<reference evidence="2 3" key="1">
    <citation type="submission" date="2016-07" db="EMBL/GenBank/DDBJ databases">
        <title>Pervasive Adenine N6-methylation of Active Genes in Fungi.</title>
        <authorList>
            <consortium name="DOE Joint Genome Institute"/>
            <person name="Mondo S.J."/>
            <person name="Dannebaum R.O."/>
            <person name="Kuo R.C."/>
            <person name="Labutti K."/>
            <person name="Haridas S."/>
            <person name="Kuo A."/>
            <person name="Salamov A."/>
            <person name="Ahrendt S.R."/>
            <person name="Lipzen A."/>
            <person name="Sullivan W."/>
            <person name="Andreopoulos W.B."/>
            <person name="Clum A."/>
            <person name="Lindquist E."/>
            <person name="Daum C."/>
            <person name="Ramamoorthy G.K."/>
            <person name="Gryganskyi A."/>
            <person name="Culley D."/>
            <person name="Magnuson J.K."/>
            <person name="James T.Y."/>
            <person name="O'Malley M.A."/>
            <person name="Stajich J.E."/>
            <person name="Spatafora J.W."/>
            <person name="Visel A."/>
            <person name="Grigoriev I.V."/>
        </authorList>
    </citation>
    <scope>NUCLEOTIDE SEQUENCE [LARGE SCALE GENOMIC DNA]</scope>
    <source>
        <strain evidence="2 3">PL171</strain>
    </source>
</reference>
<sequence length="208" mass="23455">MLDRTTQFIMPPSDPVPTLVPTDTGRSDPSTAKSSSINPSTATPEITNTWYSTPRFILVNRVAYILSRCCLRDRLQPSHHPMDERVHGMELVFALEHGYTSSILQAGRVAVRVLLGVCGGRHWNGSIRHYLLCASVCCWRYRYGCRKRLRERIWHGGHGGLSRTRYPGARPESHCNMDQGEEEGAGTAAKDWWSCEHVECLTNTSKIK</sequence>
<evidence type="ECO:0000256" key="1">
    <source>
        <dbReference type="SAM" id="MobiDB-lite"/>
    </source>
</evidence>
<protein>
    <submittedName>
        <fullName evidence="2">Uncharacterized protein</fullName>
    </submittedName>
</protein>
<evidence type="ECO:0000313" key="2">
    <source>
        <dbReference type="EMBL" id="ORZ33384.1"/>
    </source>
</evidence>
<name>A0A1Y2HHB3_9FUNG</name>